<protein>
    <submittedName>
        <fullName evidence="2">Peptidoglycan-binding protein</fullName>
    </submittedName>
</protein>
<dbReference type="Proteomes" id="UP000431913">
    <property type="component" value="Unassembled WGS sequence"/>
</dbReference>
<proteinExistence type="predicted"/>
<dbReference type="EMBL" id="WMZR01000002">
    <property type="protein sequence ID" value="MTS50293.1"/>
    <property type="molecule type" value="Genomic_DNA"/>
</dbReference>
<dbReference type="Gene3D" id="1.10.101.10">
    <property type="entry name" value="PGBD-like superfamily/PGBD"/>
    <property type="match status" value="3"/>
</dbReference>
<dbReference type="Pfam" id="PF01471">
    <property type="entry name" value="PG_binding_1"/>
    <property type="match status" value="3"/>
</dbReference>
<reference evidence="6 7" key="1">
    <citation type="journal article" date="2019" name="Nat. Med.">
        <title>A library of human gut bacterial isolates paired with longitudinal multiomics data enables mechanistic microbiome research.</title>
        <authorList>
            <person name="Poyet M."/>
            <person name="Groussin M."/>
            <person name="Gibbons S.M."/>
            <person name="Avila-Pacheco J."/>
            <person name="Jiang X."/>
            <person name="Kearney S.M."/>
            <person name="Perrotta A.R."/>
            <person name="Berdy B."/>
            <person name="Zhao S."/>
            <person name="Lieberman T.D."/>
            <person name="Swanson P.K."/>
            <person name="Smith M."/>
            <person name="Roesemann S."/>
            <person name="Alexander J.E."/>
            <person name="Rich S.A."/>
            <person name="Livny J."/>
            <person name="Vlamakis H."/>
            <person name="Clish C."/>
            <person name="Bullock K."/>
            <person name="Deik A."/>
            <person name="Scott J."/>
            <person name="Pierce K.A."/>
            <person name="Xavier R.J."/>
            <person name="Alm E.J."/>
        </authorList>
    </citation>
    <scope>NUCLEOTIDE SEQUENCE [LARGE SCALE GENOMIC DNA]</scope>
    <source>
        <strain evidence="3 7">BIOML-A4</strain>
        <strain evidence="4 6">BIOML-A7</strain>
    </source>
</reference>
<name>A0A6I2U353_9FIRM</name>
<reference evidence="2 5" key="2">
    <citation type="submission" date="2019-08" db="EMBL/GenBank/DDBJ databases">
        <title>In-depth cultivation of the pig gut microbiome towards novel bacterial diversity and tailored functional studies.</title>
        <authorList>
            <person name="Wylensek D."/>
            <person name="Hitch T.C.A."/>
            <person name="Clavel T."/>
        </authorList>
    </citation>
    <scope>NUCLEOTIDE SEQUENCE [LARGE SCALE GENOMIC DNA]</scope>
    <source>
        <strain evidence="2 5">WCA3-601-WT-6J</strain>
    </source>
</reference>
<dbReference type="EMBL" id="VUNJ01000005">
    <property type="protein sequence ID" value="MST91476.1"/>
    <property type="molecule type" value="Genomic_DNA"/>
</dbReference>
<dbReference type="SUPFAM" id="SSF47090">
    <property type="entry name" value="PGBD-like"/>
    <property type="match status" value="3"/>
</dbReference>
<dbReference type="PANTHER" id="PTHR41533">
    <property type="entry name" value="L,D-TRANSPEPTIDASE HI_1667-RELATED"/>
    <property type="match status" value="1"/>
</dbReference>
<dbReference type="EMBL" id="WMZU01000032">
    <property type="protein sequence ID" value="MTS28657.1"/>
    <property type="molecule type" value="Genomic_DNA"/>
</dbReference>
<evidence type="ECO:0000313" key="5">
    <source>
        <dbReference type="Proteomes" id="UP000431913"/>
    </source>
</evidence>
<comment type="caution">
    <text evidence="2">The sequence shown here is derived from an EMBL/GenBank/DDBJ whole genome shotgun (WGS) entry which is preliminary data.</text>
</comment>
<dbReference type="Proteomes" id="UP000472755">
    <property type="component" value="Unassembled WGS sequence"/>
</dbReference>
<evidence type="ECO:0000313" key="2">
    <source>
        <dbReference type="EMBL" id="MST91476.1"/>
    </source>
</evidence>
<dbReference type="InterPro" id="IPR002477">
    <property type="entry name" value="Peptidoglycan-bd-like"/>
</dbReference>
<feature type="domain" description="Peptidoglycan binding-like" evidence="1">
    <location>
        <begin position="34"/>
        <end position="96"/>
    </location>
</feature>
<feature type="domain" description="Peptidoglycan binding-like" evidence="1">
    <location>
        <begin position="122"/>
        <end position="182"/>
    </location>
</feature>
<dbReference type="AlphaFoldDB" id="A0A6I2U353"/>
<evidence type="ECO:0000313" key="7">
    <source>
        <dbReference type="Proteomes" id="UP000472755"/>
    </source>
</evidence>
<evidence type="ECO:0000259" key="1">
    <source>
        <dbReference type="Pfam" id="PF01471"/>
    </source>
</evidence>
<organism evidence="2 5">
    <name type="scientific">Ruthenibacterium lactatiformans</name>
    <dbReference type="NCBI Taxonomy" id="1550024"/>
    <lineage>
        <taxon>Bacteria</taxon>
        <taxon>Bacillati</taxon>
        <taxon>Bacillota</taxon>
        <taxon>Clostridia</taxon>
        <taxon>Eubacteriales</taxon>
        <taxon>Oscillospiraceae</taxon>
        <taxon>Ruthenibacterium</taxon>
    </lineage>
</organism>
<dbReference type="PANTHER" id="PTHR41533:SF1">
    <property type="entry name" value="L,D-TRANSPEPTIDASE YCBB-RELATED"/>
    <property type="match status" value="1"/>
</dbReference>
<dbReference type="InterPro" id="IPR036366">
    <property type="entry name" value="PGBDSf"/>
</dbReference>
<dbReference type="InterPro" id="IPR036365">
    <property type="entry name" value="PGBD-like_sf"/>
</dbReference>
<feature type="domain" description="Peptidoglycan binding-like" evidence="1">
    <location>
        <begin position="212"/>
        <end position="268"/>
    </location>
</feature>
<evidence type="ECO:0000313" key="4">
    <source>
        <dbReference type="EMBL" id="MTS50293.1"/>
    </source>
</evidence>
<sequence>MGQKEAIFMLENNNAVLAVVDPVYPGTALRPGSSGSEVARMQTYLNGLRDAKYPTLNRLVVDGRYGSATASTVMQYQVINRLSMDGVIGHDTWNAIVSDYNATIGGSADTYPGIPLRPGDRSQDVRHMQGRLNEVARIYTGINTQTVDGAYGNNMTNAVRRFQRQFSLSADGILGKDTWNKIVSVHNAMQAGNPTHVTTQYPGVPLRVGSTGDYVRFVQSYLNGISGRPLLTVDGNYGQNTTRAVGLFQATAGLPVDGVVGSATWAALIPAFNATL</sequence>
<evidence type="ECO:0000313" key="3">
    <source>
        <dbReference type="EMBL" id="MTS28657.1"/>
    </source>
</evidence>
<gene>
    <name evidence="2" type="ORF">FYJ76_05905</name>
    <name evidence="4" type="ORF">GMD52_01885</name>
    <name evidence="3" type="ORF">GMD59_15375</name>
</gene>
<dbReference type="Proteomes" id="UP000449193">
    <property type="component" value="Unassembled WGS sequence"/>
</dbReference>
<evidence type="ECO:0000313" key="6">
    <source>
        <dbReference type="Proteomes" id="UP000449193"/>
    </source>
</evidence>
<dbReference type="InterPro" id="IPR052905">
    <property type="entry name" value="LD-transpeptidase_YkuD-like"/>
</dbReference>
<accession>A0A6I2U353</accession>